<dbReference type="PANTHER" id="PTHR45153:SF1">
    <property type="entry name" value="TETRATRICOPEPTIDE REPEAT PROTEIN 16"/>
    <property type="match status" value="1"/>
</dbReference>
<keyword evidence="1" id="KW-0802">TPR repeat</keyword>
<dbReference type="AlphaFoldDB" id="H2YQ59"/>
<reference evidence="2" key="2">
    <citation type="submission" date="2025-08" db="UniProtKB">
        <authorList>
            <consortium name="Ensembl"/>
        </authorList>
    </citation>
    <scope>IDENTIFICATION</scope>
</reference>
<dbReference type="Ensembl" id="ENSCSAVT00000007564.1">
    <property type="protein sequence ID" value="ENSCSAVP00000007467.1"/>
    <property type="gene ID" value="ENSCSAVG00000004462.1"/>
</dbReference>
<organism evidence="2 3">
    <name type="scientific">Ciona savignyi</name>
    <name type="common">Pacific transparent sea squirt</name>
    <dbReference type="NCBI Taxonomy" id="51511"/>
    <lineage>
        <taxon>Eukaryota</taxon>
        <taxon>Metazoa</taxon>
        <taxon>Chordata</taxon>
        <taxon>Tunicata</taxon>
        <taxon>Ascidiacea</taxon>
        <taxon>Phlebobranchia</taxon>
        <taxon>Cionidae</taxon>
        <taxon>Ciona</taxon>
    </lineage>
</organism>
<dbReference type="eggNOG" id="KOG1124">
    <property type="taxonomic scope" value="Eukaryota"/>
</dbReference>
<dbReference type="InParanoid" id="H2YQ59"/>
<dbReference type="SUPFAM" id="SSF48452">
    <property type="entry name" value="TPR-like"/>
    <property type="match status" value="1"/>
</dbReference>
<dbReference type="Pfam" id="PF00515">
    <property type="entry name" value="TPR_1"/>
    <property type="match status" value="1"/>
</dbReference>
<dbReference type="Proteomes" id="UP000007875">
    <property type="component" value="Unassembled WGS sequence"/>
</dbReference>
<accession>H2YQ59</accession>
<evidence type="ECO:0000313" key="3">
    <source>
        <dbReference type="Proteomes" id="UP000007875"/>
    </source>
</evidence>
<dbReference type="GeneTree" id="ENSGT00390000004550"/>
<dbReference type="Gene3D" id="1.25.40.10">
    <property type="entry name" value="Tetratricopeptide repeat domain"/>
    <property type="match status" value="1"/>
</dbReference>
<dbReference type="SMART" id="SM00028">
    <property type="entry name" value="TPR"/>
    <property type="match status" value="1"/>
</dbReference>
<dbReference type="STRING" id="51511.ENSCSAVP00000007467"/>
<name>H2YQ59_CIOSA</name>
<feature type="repeat" description="TPR" evidence="1">
    <location>
        <begin position="55"/>
        <end position="88"/>
    </location>
</feature>
<dbReference type="PROSITE" id="PS50005">
    <property type="entry name" value="TPR"/>
    <property type="match status" value="1"/>
</dbReference>
<dbReference type="InterPro" id="IPR011990">
    <property type="entry name" value="TPR-like_helical_dom_sf"/>
</dbReference>
<dbReference type="HOGENOM" id="CLU_2114354_0_0_1"/>
<dbReference type="PANTHER" id="PTHR45153">
    <property type="entry name" value="TETRATRICOPEPTIDE REPEAT PROTEIN 16"/>
    <property type="match status" value="1"/>
</dbReference>
<proteinExistence type="predicted"/>
<dbReference type="InterPro" id="IPR019734">
    <property type="entry name" value="TPR_rpt"/>
</dbReference>
<sequence>MDKADHNEQDPIYQGAQRQLLLTYNDFSVYCYHKGFYEESVILLNKAIKGEKNEKGLYINRGDCFFKLNDLGFALADYQQALEIDPACWNIKCRVAVVHNELGITAYQERRYQEA</sequence>
<evidence type="ECO:0000256" key="1">
    <source>
        <dbReference type="PROSITE-ProRule" id="PRU00339"/>
    </source>
</evidence>
<evidence type="ECO:0000313" key="2">
    <source>
        <dbReference type="Ensembl" id="ENSCSAVP00000007467.1"/>
    </source>
</evidence>
<reference evidence="2" key="3">
    <citation type="submission" date="2025-09" db="UniProtKB">
        <authorList>
            <consortium name="Ensembl"/>
        </authorList>
    </citation>
    <scope>IDENTIFICATION</scope>
</reference>
<reference evidence="3" key="1">
    <citation type="submission" date="2003-08" db="EMBL/GenBank/DDBJ databases">
        <authorList>
            <person name="Birren B."/>
            <person name="Nusbaum C."/>
            <person name="Abebe A."/>
            <person name="Abouelleil A."/>
            <person name="Adekoya E."/>
            <person name="Ait-zahra M."/>
            <person name="Allen N."/>
            <person name="Allen T."/>
            <person name="An P."/>
            <person name="Anderson M."/>
            <person name="Anderson S."/>
            <person name="Arachchi H."/>
            <person name="Armbruster J."/>
            <person name="Bachantsang P."/>
            <person name="Baldwin J."/>
            <person name="Barry A."/>
            <person name="Bayul T."/>
            <person name="Blitshsteyn B."/>
            <person name="Bloom T."/>
            <person name="Blye J."/>
            <person name="Boguslavskiy L."/>
            <person name="Borowsky M."/>
            <person name="Boukhgalter B."/>
            <person name="Brunache A."/>
            <person name="Butler J."/>
            <person name="Calixte N."/>
            <person name="Calvo S."/>
            <person name="Camarata J."/>
            <person name="Campo K."/>
            <person name="Chang J."/>
            <person name="Cheshatsang Y."/>
            <person name="Citroen M."/>
            <person name="Collymore A."/>
            <person name="Considine T."/>
            <person name="Cook A."/>
            <person name="Cooke P."/>
            <person name="Corum B."/>
            <person name="Cuomo C."/>
            <person name="David R."/>
            <person name="Dawoe T."/>
            <person name="Degray S."/>
            <person name="Dodge S."/>
            <person name="Dooley K."/>
            <person name="Dorje P."/>
            <person name="Dorjee K."/>
            <person name="Dorris L."/>
            <person name="Duffey N."/>
            <person name="Dupes A."/>
            <person name="Elkins T."/>
            <person name="Engels R."/>
            <person name="Erickson J."/>
            <person name="Farina A."/>
            <person name="Faro S."/>
            <person name="Ferreira P."/>
            <person name="Fischer H."/>
            <person name="Fitzgerald M."/>
            <person name="Foley K."/>
            <person name="Gage D."/>
            <person name="Galagan J."/>
            <person name="Gearin G."/>
            <person name="Gnerre S."/>
            <person name="Gnirke A."/>
            <person name="Goyette A."/>
            <person name="Graham J."/>
            <person name="Grandbois E."/>
            <person name="Gyaltsen K."/>
            <person name="Hafez N."/>
            <person name="Hagopian D."/>
            <person name="Hagos B."/>
            <person name="Hall J."/>
            <person name="Hatcher B."/>
            <person name="Heller A."/>
            <person name="Higgins H."/>
            <person name="Honan T."/>
            <person name="Horn A."/>
            <person name="Houde N."/>
            <person name="Hughes L."/>
            <person name="Hulme W."/>
            <person name="Husby E."/>
            <person name="Iliev I."/>
            <person name="Jaffe D."/>
            <person name="Jones C."/>
            <person name="Kamal M."/>
            <person name="Kamat A."/>
            <person name="Kamvysselis M."/>
            <person name="Karlsson E."/>
            <person name="Kells C."/>
            <person name="Kieu A."/>
            <person name="Kisner P."/>
            <person name="Kodira C."/>
            <person name="Kulbokas E."/>
            <person name="Labutti K."/>
            <person name="Lama D."/>
            <person name="Landers T."/>
            <person name="Leger J."/>
            <person name="Levine S."/>
            <person name="Lewis D."/>
            <person name="Lewis T."/>
            <person name="Lindblad-toh K."/>
            <person name="Liu X."/>
            <person name="Lokyitsang T."/>
            <person name="Lokyitsang Y."/>
            <person name="Lucien O."/>
            <person name="Lui A."/>
            <person name="Ma L.J."/>
            <person name="Mabbitt R."/>
            <person name="Macdonald J."/>
            <person name="Maclean C."/>
            <person name="Major J."/>
            <person name="Manning J."/>
            <person name="Marabella R."/>
            <person name="Maru K."/>
            <person name="Matthews C."/>
            <person name="Mauceli E."/>
            <person name="Mccarthy M."/>
            <person name="Mcdonough S."/>
            <person name="Mcghee T."/>
            <person name="Meldrim J."/>
            <person name="Meneus L."/>
            <person name="Mesirov J."/>
            <person name="Mihalev A."/>
            <person name="Mihova T."/>
            <person name="Mikkelsen T."/>
            <person name="Mlenga V."/>
            <person name="Moru K."/>
            <person name="Mozes J."/>
            <person name="Mulrain L."/>
            <person name="Munson G."/>
            <person name="Naylor J."/>
            <person name="Newes C."/>
            <person name="Nguyen C."/>
            <person name="Nguyen N."/>
            <person name="Nguyen T."/>
            <person name="Nicol R."/>
            <person name="Nielsen C."/>
            <person name="Nizzari M."/>
            <person name="Norbu C."/>
            <person name="Norbu N."/>
            <person name="O'donnell P."/>
            <person name="Okoawo O."/>
            <person name="O'leary S."/>
            <person name="Omotosho B."/>
            <person name="O'neill K."/>
            <person name="Osman S."/>
            <person name="Parker S."/>
            <person name="Perrin D."/>
            <person name="Phunkhang P."/>
            <person name="Piqani B."/>
            <person name="Purcell S."/>
            <person name="Rachupka T."/>
            <person name="Ramasamy U."/>
            <person name="Rameau R."/>
            <person name="Ray V."/>
            <person name="Raymond C."/>
            <person name="Retta R."/>
            <person name="Richardson S."/>
            <person name="Rise C."/>
            <person name="Rodriguez J."/>
            <person name="Rogers J."/>
            <person name="Rogov P."/>
            <person name="Rutman M."/>
            <person name="Schupbach R."/>
            <person name="Seaman C."/>
            <person name="Settipalli S."/>
            <person name="Sharpe T."/>
            <person name="Sheridan J."/>
            <person name="Sherpa N."/>
            <person name="Shi J."/>
            <person name="Smirnov S."/>
            <person name="Smith C."/>
            <person name="Sougnez C."/>
            <person name="Spencer B."/>
            <person name="Stalker J."/>
            <person name="Stange-thomann N."/>
            <person name="Stavropoulos S."/>
            <person name="Stetson K."/>
            <person name="Stone C."/>
            <person name="Stone S."/>
            <person name="Stubbs M."/>
            <person name="Talamas J."/>
            <person name="Tchuinga P."/>
            <person name="Tenzing P."/>
            <person name="Tesfaye S."/>
            <person name="Theodore J."/>
            <person name="Thoulutsang Y."/>
            <person name="Topham K."/>
            <person name="Towey S."/>
            <person name="Tsamla T."/>
            <person name="Tsomo N."/>
            <person name="Vallee D."/>
            <person name="Vassiliev H."/>
            <person name="Venkataraman V."/>
            <person name="Vinson J."/>
            <person name="Vo A."/>
            <person name="Wade C."/>
            <person name="Wang S."/>
            <person name="Wangchuk T."/>
            <person name="Wangdi T."/>
            <person name="Whittaker C."/>
            <person name="Wilkinson J."/>
            <person name="Wu Y."/>
            <person name="Wyman D."/>
            <person name="Yadav S."/>
            <person name="Yang S."/>
            <person name="Yang X."/>
            <person name="Yeager S."/>
            <person name="Yee E."/>
            <person name="Young G."/>
            <person name="Zainoun J."/>
            <person name="Zembeck L."/>
            <person name="Zimmer A."/>
            <person name="Zody M."/>
            <person name="Lander E."/>
        </authorList>
    </citation>
    <scope>NUCLEOTIDE SEQUENCE [LARGE SCALE GENOMIC DNA]</scope>
</reference>
<protein>
    <submittedName>
        <fullName evidence="2">Uncharacterized protein</fullName>
    </submittedName>
</protein>
<keyword evidence="3" id="KW-1185">Reference proteome</keyword>